<reference evidence="12" key="1">
    <citation type="submission" date="2017-01" db="EMBL/GenBank/DDBJ databases">
        <title>Comparative genomics of anhydrobiosis in the tardigrade Hypsibius dujardini.</title>
        <authorList>
            <person name="Yoshida Y."/>
            <person name="Koutsovoulos G."/>
            <person name="Laetsch D."/>
            <person name="Stevens L."/>
            <person name="Kumar S."/>
            <person name="Horikawa D."/>
            <person name="Ishino K."/>
            <person name="Komine S."/>
            <person name="Tomita M."/>
            <person name="Blaxter M."/>
            <person name="Arakawa K."/>
        </authorList>
    </citation>
    <scope>NUCLEOTIDE SEQUENCE [LARGE SCALE GENOMIC DNA]</scope>
    <source>
        <strain evidence="12">Z151</strain>
    </source>
</reference>
<dbReference type="GO" id="GO:0072344">
    <property type="term" value="P:rescue of stalled ribosome"/>
    <property type="evidence" value="ECO:0007669"/>
    <property type="project" value="TreeGrafter"/>
</dbReference>
<evidence type="ECO:0000256" key="7">
    <source>
        <dbReference type="SAM" id="Coils"/>
    </source>
</evidence>
<feature type="region of interest" description="Disordered" evidence="8">
    <location>
        <begin position="716"/>
        <end position="832"/>
    </location>
</feature>
<dbReference type="InterPro" id="IPR008532">
    <property type="entry name" value="NFACT_RNA-bd"/>
</dbReference>
<gene>
    <name evidence="11" type="ORF">BV898_15484</name>
</gene>
<dbReference type="PANTHER" id="PTHR15239">
    <property type="entry name" value="NUCLEAR EXPORT MEDIATOR FACTOR NEMF"/>
    <property type="match status" value="1"/>
</dbReference>
<dbReference type="InterPro" id="IPR051608">
    <property type="entry name" value="RQC_Subunit_NEMF"/>
</dbReference>
<dbReference type="GO" id="GO:0005737">
    <property type="term" value="C:cytoplasm"/>
    <property type="evidence" value="ECO:0007669"/>
    <property type="project" value="UniProtKB-SubCell"/>
</dbReference>
<keyword evidence="6" id="KW-0539">Nucleus</keyword>
<dbReference type="Pfam" id="PF11923">
    <property type="entry name" value="NFACT-C"/>
    <property type="match status" value="1"/>
</dbReference>
<organism evidence="11 12">
    <name type="scientific">Hypsibius exemplaris</name>
    <name type="common">Freshwater tardigrade</name>
    <dbReference type="NCBI Taxonomy" id="2072580"/>
    <lineage>
        <taxon>Eukaryota</taxon>
        <taxon>Metazoa</taxon>
        <taxon>Ecdysozoa</taxon>
        <taxon>Tardigrada</taxon>
        <taxon>Eutardigrada</taxon>
        <taxon>Parachela</taxon>
        <taxon>Hypsibioidea</taxon>
        <taxon>Hypsibiidae</taxon>
        <taxon>Hypsibius</taxon>
    </lineage>
</organism>
<evidence type="ECO:0000259" key="10">
    <source>
        <dbReference type="Pfam" id="PF11923"/>
    </source>
</evidence>
<feature type="coiled-coil region" evidence="7">
    <location>
        <begin position="311"/>
        <end position="345"/>
    </location>
</feature>
<sequence length="988" mass="110470">MKARFTNIDIVAAVRELQSLVGLRVTNVYDVDHKSYLFKFAKPDAKVVLLIESGIRLHTTDYEWPKNPSPSGFSMKLRKHVRNRRLESIRQLGVDRIVDMQFGIREAAYHVILELYDRGNIILTDHDYMVLNILRPRTDQDADVRYAVHEKYPLFMAKEIEALPEEKVVRDWFSVIKGKEALKKVVGSHLFFGSALVEHALLSVGLTGNQKVSKDSDLEAILPKVMQALQLAEAVYKETAVNVSKGYITYKVSDKAALQNQENQCQVYEEFHSFPFIQLKDALVLEKSSFMNAVDEFYSLIESQRVDVGILEQQKQALKKLENVKQDHERRLDVLRRTQEKEQLQARLIEENVDLVDRIIVYMRTLMAAELSWRDVAELLERRRERGDEVAEHVIKADIATNMVTILLENKREVDSEEEEEEDAADEEAIQDDIIKVDINLNQSAFQNVTRLHTVKKQAAAKEHKTVEASEMALKNAERKTKQALKDVATIGTITKARKTQWFEKFFWFISTEGYLVIGGREAQQNDMLVKRYMKAQDFYVHADLHGASSVIVKNPTGGPPPPKTLNEAGVMAMSYSAAWEAKMPAKAWWVFANQVTKTAPTGEYLGTGSFMIRGKKNFLPPTAMVMGFGFLFKLDEESAKNRDRQRDLNEETESGTTDGAGDEDVVLEVDDSDDEPGAEKATTDAADEPEAELNEGQSFLRSLVSKLVSGGEEESTLITSTTSGFVPKTPQQQKQAAAGKKGGDASKASGPPTKNADKKGSVPQVKKPSVESDDDDWSDHKKKRGGKGSRPVKNYNQKHQGLPAKPAKRTKDKPEPVTAAGLEQDGAVAEGDSAVFDTGSSLLMEQTGGNVDEKTSEAKSWKEGQVVDKDEDDGDDDDAEAPLTEDAQILKSLVGNPLPSDVILFCIPLCAPYVAMHDCRVKVKLLPGTAKRGKAAKTCFQAFLKDKTLSVQERDVLKSVKDQDMSRNFPGSVKLAIQQQKFKARRR</sequence>
<dbReference type="InterPro" id="IPR021846">
    <property type="entry name" value="NFACT-C"/>
</dbReference>
<comment type="caution">
    <text evidence="11">The sequence shown here is derived from an EMBL/GenBank/DDBJ whole genome shotgun (WGS) entry which is preliminary data.</text>
</comment>
<dbReference type="AlphaFoldDB" id="A0A9X6ND20"/>
<feature type="domain" description="NFACT RNA-binding" evidence="9">
    <location>
        <begin position="505"/>
        <end position="615"/>
    </location>
</feature>
<dbReference type="Proteomes" id="UP000192578">
    <property type="component" value="Unassembled WGS sequence"/>
</dbReference>
<dbReference type="GO" id="GO:1990116">
    <property type="term" value="P:ribosome-associated ubiquitin-dependent protein catabolic process"/>
    <property type="evidence" value="ECO:0007669"/>
    <property type="project" value="TreeGrafter"/>
</dbReference>
<evidence type="ECO:0000256" key="3">
    <source>
        <dbReference type="ARBA" id="ARBA00008318"/>
    </source>
</evidence>
<evidence type="ECO:0000256" key="8">
    <source>
        <dbReference type="SAM" id="MobiDB-lite"/>
    </source>
</evidence>
<evidence type="ECO:0000256" key="1">
    <source>
        <dbReference type="ARBA" id="ARBA00004123"/>
    </source>
</evidence>
<name>A0A9X6ND20_HYPEX</name>
<feature type="region of interest" description="Disordered" evidence="8">
    <location>
        <begin position="640"/>
        <end position="699"/>
    </location>
</feature>
<evidence type="ECO:0000256" key="6">
    <source>
        <dbReference type="ARBA" id="ARBA00023242"/>
    </source>
</evidence>
<dbReference type="Pfam" id="PF05670">
    <property type="entry name" value="NFACT-R_1"/>
    <property type="match status" value="1"/>
</dbReference>
<dbReference type="Gene3D" id="2.30.310.10">
    <property type="entry name" value="ibrinogen binding protein from staphylococcus aureus domain"/>
    <property type="match status" value="1"/>
</dbReference>
<dbReference type="GO" id="GO:0005634">
    <property type="term" value="C:nucleus"/>
    <property type="evidence" value="ECO:0007669"/>
    <property type="project" value="UniProtKB-SubCell"/>
</dbReference>
<comment type="similarity">
    <text evidence="3">Belongs to the NEMF family.</text>
</comment>
<feature type="domain" description="NFACT protein C-terminal" evidence="10">
    <location>
        <begin position="886"/>
        <end position="976"/>
    </location>
</feature>
<protein>
    <submittedName>
        <fullName evidence="11">Nuclear export mediator factor NEMF</fullName>
    </submittedName>
</protein>
<proteinExistence type="inferred from homology"/>
<keyword evidence="4" id="KW-0963">Cytoplasm</keyword>
<evidence type="ECO:0000313" key="12">
    <source>
        <dbReference type="Proteomes" id="UP000192578"/>
    </source>
</evidence>
<feature type="compositionally biased region" description="Acidic residues" evidence="8">
    <location>
        <begin position="870"/>
        <end position="881"/>
    </location>
</feature>
<comment type="subcellular location">
    <subcellularLocation>
        <location evidence="2">Cytoplasm</location>
    </subcellularLocation>
    <subcellularLocation>
        <location evidence="1">Nucleus</location>
    </subcellularLocation>
</comment>
<evidence type="ECO:0000313" key="11">
    <source>
        <dbReference type="EMBL" id="OWA50983.1"/>
    </source>
</evidence>
<dbReference type="FunFam" id="2.30.310.10:FF:000001">
    <property type="entry name" value="Nuclear export mediator factor Nemf"/>
    <property type="match status" value="1"/>
</dbReference>
<accession>A0A9X6ND20</accession>
<feature type="compositionally biased region" description="Basic and acidic residues" evidence="8">
    <location>
        <begin position="852"/>
        <end position="869"/>
    </location>
</feature>
<dbReference type="Pfam" id="PF05833">
    <property type="entry name" value="NFACT_N"/>
    <property type="match status" value="1"/>
</dbReference>
<feature type="compositionally biased region" description="Basic and acidic residues" evidence="8">
    <location>
        <begin position="640"/>
        <end position="650"/>
    </location>
</feature>
<feature type="coiled-coil region" evidence="7">
    <location>
        <begin position="460"/>
        <end position="487"/>
    </location>
</feature>
<evidence type="ECO:0000256" key="4">
    <source>
        <dbReference type="ARBA" id="ARBA00022490"/>
    </source>
</evidence>
<dbReference type="OrthoDB" id="207084at2759"/>
<evidence type="ECO:0000259" key="9">
    <source>
        <dbReference type="Pfam" id="PF05670"/>
    </source>
</evidence>
<keyword evidence="5 7" id="KW-0175">Coiled coil</keyword>
<dbReference type="EMBL" id="MTYJ01000210">
    <property type="protein sequence ID" value="OWA50983.1"/>
    <property type="molecule type" value="Genomic_DNA"/>
</dbReference>
<keyword evidence="12" id="KW-1185">Reference proteome</keyword>
<evidence type="ECO:0000256" key="2">
    <source>
        <dbReference type="ARBA" id="ARBA00004496"/>
    </source>
</evidence>
<dbReference type="GO" id="GO:0000049">
    <property type="term" value="F:tRNA binding"/>
    <property type="evidence" value="ECO:0007669"/>
    <property type="project" value="TreeGrafter"/>
</dbReference>
<feature type="region of interest" description="Disordered" evidence="8">
    <location>
        <begin position="846"/>
        <end position="881"/>
    </location>
</feature>
<dbReference type="GO" id="GO:0043023">
    <property type="term" value="F:ribosomal large subunit binding"/>
    <property type="evidence" value="ECO:0007669"/>
    <property type="project" value="TreeGrafter"/>
</dbReference>
<dbReference type="GO" id="GO:1990112">
    <property type="term" value="C:RQC complex"/>
    <property type="evidence" value="ECO:0007669"/>
    <property type="project" value="TreeGrafter"/>
</dbReference>
<feature type="compositionally biased region" description="Acidic residues" evidence="8">
    <location>
        <begin position="661"/>
        <end position="677"/>
    </location>
</feature>
<evidence type="ECO:0000256" key="5">
    <source>
        <dbReference type="ARBA" id="ARBA00023054"/>
    </source>
</evidence>
<dbReference type="PANTHER" id="PTHR15239:SF6">
    <property type="entry name" value="RIBOSOME QUALITY CONTROL COMPLEX SUBUNIT NEMF"/>
    <property type="match status" value="1"/>
</dbReference>
<feature type="compositionally biased region" description="Low complexity" evidence="8">
    <location>
        <begin position="732"/>
        <end position="751"/>
    </location>
</feature>